<evidence type="ECO:0000259" key="16">
    <source>
        <dbReference type="PROSITE" id="PS51387"/>
    </source>
</evidence>
<dbReference type="Proteomes" id="UP000663879">
    <property type="component" value="Unassembled WGS sequence"/>
</dbReference>
<dbReference type="Gene3D" id="1.10.150.120">
    <property type="entry name" value="[2Fe-2S]-binding domain"/>
    <property type="match status" value="1"/>
</dbReference>
<dbReference type="Pfam" id="PF01799">
    <property type="entry name" value="Fer2_2"/>
    <property type="match status" value="1"/>
</dbReference>
<evidence type="ECO:0000256" key="6">
    <source>
        <dbReference type="ARBA" id="ARBA00022723"/>
    </source>
</evidence>
<feature type="binding site" evidence="15">
    <location>
        <position position="165"/>
    </location>
    <ligand>
        <name>[2Fe-2S] cluster</name>
        <dbReference type="ChEBI" id="CHEBI:190135"/>
        <label>2</label>
    </ligand>
</feature>
<dbReference type="FunFam" id="3.30.365.10:FF:000002">
    <property type="entry name" value="Xanthine dehydrogenase oxidase"/>
    <property type="match status" value="1"/>
</dbReference>
<feature type="active site" description="Proton acceptor" evidence="13">
    <location>
        <position position="1260"/>
    </location>
</feature>
<dbReference type="InterPro" id="IPR016166">
    <property type="entry name" value="FAD-bd_PCMH"/>
</dbReference>
<dbReference type="SMART" id="SM01092">
    <property type="entry name" value="CO_deh_flav_C"/>
    <property type="match status" value="1"/>
</dbReference>
<dbReference type="InterPro" id="IPR008274">
    <property type="entry name" value="AldOxase/xan_DH_MoCoBD1"/>
</dbReference>
<dbReference type="GO" id="GO:0051537">
    <property type="term" value="F:2 iron, 2 sulfur cluster binding"/>
    <property type="evidence" value="ECO:0007669"/>
    <property type="project" value="UniProtKB-KW"/>
</dbReference>
<keyword evidence="11" id="KW-0520">NAD</keyword>
<comment type="cofactor">
    <cofactor evidence="1 14">
        <name>FAD</name>
        <dbReference type="ChEBI" id="CHEBI:57692"/>
    </cofactor>
</comment>
<dbReference type="SUPFAM" id="SSF54292">
    <property type="entry name" value="2Fe-2S ferredoxin-like"/>
    <property type="match status" value="1"/>
</dbReference>
<dbReference type="Gene3D" id="3.90.1170.50">
    <property type="entry name" value="Aldehyde oxidase/xanthine dehydrogenase, a/b hammerhead"/>
    <property type="match status" value="1"/>
</dbReference>
<dbReference type="SUPFAM" id="SSF47741">
    <property type="entry name" value="CO dehydrogenase ISP C-domain like"/>
    <property type="match status" value="1"/>
</dbReference>
<dbReference type="InterPro" id="IPR000674">
    <property type="entry name" value="Ald_Oxase/Xan_DH_a/b"/>
</dbReference>
<keyword evidence="6 15" id="KW-0479">Metal-binding</keyword>
<dbReference type="InterPro" id="IPR036856">
    <property type="entry name" value="Ald_Oxase/Xan_DH_a/b_sf"/>
</dbReference>
<dbReference type="Gene3D" id="3.10.20.30">
    <property type="match status" value="1"/>
</dbReference>
<dbReference type="GO" id="GO:0005506">
    <property type="term" value="F:iron ion binding"/>
    <property type="evidence" value="ECO:0007669"/>
    <property type="project" value="InterPro"/>
</dbReference>
<evidence type="ECO:0000313" key="17">
    <source>
        <dbReference type="EMBL" id="CAF0872946.1"/>
    </source>
</evidence>
<feature type="binding site" evidence="15">
    <location>
        <position position="776"/>
    </location>
    <ligand>
        <name>Mo-molybdopterin</name>
        <dbReference type="ChEBI" id="CHEBI:71302"/>
    </ligand>
    <ligandPart>
        <name>Mo</name>
        <dbReference type="ChEBI" id="CHEBI:28685"/>
    </ligandPart>
</feature>
<dbReference type="InterPro" id="IPR006058">
    <property type="entry name" value="2Fe2S_fd_BS"/>
</dbReference>
<feature type="binding site" evidence="14">
    <location>
        <position position="1018"/>
    </location>
    <ligand>
        <name>substrate</name>
    </ligand>
</feature>
<dbReference type="InterPro" id="IPR036010">
    <property type="entry name" value="2Fe-2S_ferredoxin-like_sf"/>
</dbReference>
<dbReference type="InterPro" id="IPR005107">
    <property type="entry name" value="CO_DH_flav_C"/>
</dbReference>
<keyword evidence="18" id="KW-1185">Reference proteome</keyword>
<comment type="similarity">
    <text evidence="2">Belongs to the xanthine dehydrogenase family.</text>
</comment>
<dbReference type="GO" id="GO:0071949">
    <property type="term" value="F:FAD binding"/>
    <property type="evidence" value="ECO:0007669"/>
    <property type="project" value="InterPro"/>
</dbReference>
<gene>
    <name evidence="17" type="ORF">OXX778_LOCUS10026</name>
</gene>
<dbReference type="InterPro" id="IPR002888">
    <property type="entry name" value="2Fe-2S-bd"/>
</dbReference>
<evidence type="ECO:0000256" key="13">
    <source>
        <dbReference type="PIRSR" id="PIRSR000127-1"/>
    </source>
</evidence>
<sequence length="1315" mass="146646">MSDLIKCPNCLTEHVADLNIKPGDKRTFKANCKTCQLPLKFKLYQVDHRGLIEQDYIKFSINGIEYTVSNTLSPRTTLASYLRDTLNMKGTKIMCEEGGCGACLVNAEIFDHSDGQFKNLSINSCLFPLYSCDGIKFTTIEGIGCKKTGFNDIQKRIAENNGTQCGWCTPGMVMNMYNLLIENPRPKKKEIEDSMDGNLCRCTGYRSILTAMKSFATDEKPIDIEELNKLKCLNKSNQCLKTSKNNIHLIKEDEQWFTPKDIESLNSLLNQYGSMAYKLVSGNTGTGVYKNDGPFQIYIDLKSIEELYEIQKYPALVKIGSQVTLNNLINVFNDYSSSPGFDYLRVLAHHLGKIANRGVRNSATWSGNLCMKNIHQEFPSDVFICLETANALLTLTSSNGISINATPLEFLSKDLRSRLLYSMSLKPMSDQTIIRTYKIMPRSQNAHAYVNAGFRFEIDRNTQTVLSLPSIVFGGINPSFSHAFNTEKYLVGKSLMNESVLNSALEILKSEIQPDNDPVLASPEYRVSLALSLFYKFVLEICQNKINPKFLSAISSIIDDRQLSQGTHTFPDEDPSLYPVTKPSPKLNAYLQASGEAEYTFDKVASNNQLEGAFILTEKSNCKIDSIDDSLARNLPGVVKIIYAKDIPGKNSFLPEPFPPELLFIEDQVDYAGQAVGLILAESHQIALNAAKLIKLKYKDEKPPILNVFDGIKSASFFPKPIDDFKYGDPDAALKNSPCIIDGDIFLDSQAHFYMENQNAFCRETEDGYDVHCSTQWIDLVQNGVQEVLGLSTCNRVNVKIKQLGGAYGGKITRANITATAAVVGCYHTNRPVRVALNLNTNFNLIGKRFPWYAKYKIGFGTDGKLLAIKIEWYCDAGNSPSDNSMSVGPAFVDNVYNCPNWFISSNLVRTNLPANTAVRSPGFFPSIAIMESMIEHVAKYLDKDPLEIRQINLYKKGDVTPVGQPLDYFNADELINSIRKTSDYDIRLGIIEKFNSENRWKKRGISLTPIKWGVGWTGAYYNCSIAIYAKDGSISISHGGVEMGQGIHTKVAQVCAYELGVPIENISIKTADSFNNLNAMTTGGSITSELVSQACIECCKIILKNFEPIRKLLPSGYTWVDLVQKAFSMGVDLAARYWLYPQTEYPFRYCVYGACVTEAEIDVLTGETQILRSDILYDGGKCTNPEIDLGQAEGAFVMGMGFWLTEKIKHDPKTGLLLTNGTWEYKPPTTKDIPIDFRINFLKNNPNPLGVLGSKAIGEPPLCLTPSVAFAVKRAIEAARKEINKDEFFTLNSPATVDSIQQLCLVDYRQFKLF</sequence>
<evidence type="ECO:0000256" key="7">
    <source>
        <dbReference type="ARBA" id="ARBA00022827"/>
    </source>
</evidence>
<dbReference type="InterPro" id="IPR012675">
    <property type="entry name" value="Beta-grasp_dom_sf"/>
</dbReference>
<dbReference type="InterPro" id="IPR001041">
    <property type="entry name" value="2Fe-2S_ferredoxin-type"/>
</dbReference>
<dbReference type="SUPFAM" id="SSF56176">
    <property type="entry name" value="FAD-binding/transporter-associated domain-like"/>
    <property type="match status" value="1"/>
</dbReference>
<accession>A0A813XN35</accession>
<dbReference type="EMBL" id="CAJNOC010001538">
    <property type="protein sequence ID" value="CAF0872946.1"/>
    <property type="molecule type" value="Genomic_DNA"/>
</dbReference>
<dbReference type="InterPro" id="IPR036318">
    <property type="entry name" value="FAD-bd_PCMH-like_sf"/>
</dbReference>
<comment type="cofactor">
    <cofactor evidence="12">
        <name>[2Fe-2S] cluster</name>
        <dbReference type="ChEBI" id="CHEBI:190135"/>
    </cofactor>
</comment>
<feature type="binding site" evidence="15">
    <location>
        <position position="168"/>
    </location>
    <ligand>
        <name>[2Fe-2S] cluster</name>
        <dbReference type="ChEBI" id="CHEBI:190135"/>
        <label>2</label>
    </ligand>
</feature>
<dbReference type="SUPFAM" id="SSF56003">
    <property type="entry name" value="Molybdenum cofactor-binding domain"/>
    <property type="match status" value="1"/>
</dbReference>
<keyword evidence="4" id="KW-0285">Flavoprotein</keyword>
<evidence type="ECO:0000256" key="12">
    <source>
        <dbReference type="ARBA" id="ARBA00034078"/>
    </source>
</evidence>
<evidence type="ECO:0000313" key="18">
    <source>
        <dbReference type="Proteomes" id="UP000663879"/>
    </source>
</evidence>
<keyword evidence="10 15" id="KW-0411">Iron-sulfur</keyword>
<dbReference type="PROSITE" id="PS51387">
    <property type="entry name" value="FAD_PCMH"/>
    <property type="match status" value="1"/>
</dbReference>
<feature type="domain" description="FAD-binding PCMH-type" evidence="16">
    <location>
        <begin position="249"/>
        <end position="430"/>
    </location>
</feature>
<keyword evidence="3 15" id="KW-0500">Molybdenum</keyword>
<evidence type="ECO:0000256" key="9">
    <source>
        <dbReference type="ARBA" id="ARBA00023004"/>
    </source>
</evidence>
<dbReference type="InterPro" id="IPR046867">
    <property type="entry name" value="AldOxase/xan_DH_MoCoBD2"/>
</dbReference>
<evidence type="ECO:0000256" key="5">
    <source>
        <dbReference type="ARBA" id="ARBA00022714"/>
    </source>
</evidence>
<dbReference type="SUPFAM" id="SSF54665">
    <property type="entry name" value="CO dehydrogenase molybdoprotein N-domain-like"/>
    <property type="match status" value="1"/>
</dbReference>
<evidence type="ECO:0000256" key="14">
    <source>
        <dbReference type="PIRSR" id="PIRSR000127-2"/>
    </source>
</evidence>
<feature type="binding site" evidence="15">
    <location>
        <position position="1085"/>
    </location>
    <ligand>
        <name>Mo-molybdopterin</name>
        <dbReference type="ChEBI" id="CHEBI:71302"/>
    </ligand>
    <ligandPart>
        <name>Mo</name>
        <dbReference type="ChEBI" id="CHEBI:28685"/>
    </ligandPart>
</feature>
<dbReference type="Gene3D" id="3.30.390.50">
    <property type="entry name" value="CO dehydrogenase flavoprotein, C-terminal domain"/>
    <property type="match status" value="1"/>
</dbReference>
<dbReference type="Pfam" id="PF20256">
    <property type="entry name" value="MoCoBD_2"/>
    <property type="match status" value="1"/>
</dbReference>
<evidence type="ECO:0000256" key="10">
    <source>
        <dbReference type="ARBA" id="ARBA00023014"/>
    </source>
</evidence>
<dbReference type="Gene3D" id="3.30.365.10">
    <property type="entry name" value="Aldehyde oxidase/xanthine dehydrogenase, molybdopterin binding domain"/>
    <property type="match status" value="4"/>
</dbReference>
<feature type="binding site" evidence="15">
    <location>
        <position position="103"/>
    </location>
    <ligand>
        <name>[2Fe-2S] cluster</name>
        <dbReference type="ChEBI" id="CHEBI:190135"/>
        <label>1</label>
    </ligand>
</feature>
<feature type="binding site" evidence="14">
    <location>
        <position position="420"/>
    </location>
    <ligand>
        <name>FAD</name>
        <dbReference type="ChEBI" id="CHEBI:57692"/>
    </ligand>
</feature>
<keyword evidence="8" id="KW-0560">Oxidoreductase</keyword>
<dbReference type="Gene3D" id="3.30.465.10">
    <property type="match status" value="1"/>
</dbReference>
<keyword evidence="5 15" id="KW-0001">2Fe-2S</keyword>
<feature type="binding site" evidence="15">
    <location>
        <position position="100"/>
    </location>
    <ligand>
        <name>[2Fe-2S] cluster</name>
        <dbReference type="ChEBI" id="CHEBI:190135"/>
        <label>1</label>
    </ligand>
</feature>
<dbReference type="Pfam" id="PF02738">
    <property type="entry name" value="MoCoBD_1"/>
    <property type="match status" value="1"/>
</dbReference>
<dbReference type="SUPFAM" id="SSF55447">
    <property type="entry name" value="CO dehydrogenase flavoprotein C-terminal domain-like"/>
    <property type="match status" value="1"/>
</dbReference>
<dbReference type="InterPro" id="IPR016169">
    <property type="entry name" value="FAD-bd_PCMH_sub2"/>
</dbReference>
<dbReference type="Gene3D" id="3.30.43.10">
    <property type="entry name" value="Uridine Diphospho-n-acetylenolpyruvylglucosamine Reductase, domain 2"/>
    <property type="match status" value="1"/>
</dbReference>
<dbReference type="InterPro" id="IPR036884">
    <property type="entry name" value="2Fe-2S-bd_dom_sf"/>
</dbReference>
<evidence type="ECO:0000256" key="11">
    <source>
        <dbReference type="ARBA" id="ARBA00023027"/>
    </source>
</evidence>
<proteinExistence type="inferred from homology"/>
<dbReference type="PIRSF" id="PIRSF000127">
    <property type="entry name" value="Xanthine_DH"/>
    <property type="match status" value="1"/>
</dbReference>
<feature type="binding site" evidence="15">
    <location>
        <position position="125"/>
    </location>
    <ligand>
        <name>[2Fe-2S] cluster</name>
        <dbReference type="ChEBI" id="CHEBI:190135"/>
        <label>1</label>
    </ligand>
</feature>
<feature type="binding site" evidence="14">
    <location>
        <position position="438"/>
    </location>
    <ligand>
        <name>FAD</name>
        <dbReference type="ChEBI" id="CHEBI:57692"/>
    </ligand>
</feature>
<dbReference type="InterPro" id="IPR037165">
    <property type="entry name" value="AldOxase/xan_DH_Mopterin-bd_sf"/>
</dbReference>
<dbReference type="PROSITE" id="PS00197">
    <property type="entry name" value="2FE2S_FER_1"/>
    <property type="match status" value="1"/>
</dbReference>
<feature type="binding site" evidence="15">
    <location>
        <position position="200"/>
    </location>
    <ligand>
        <name>[2Fe-2S] cluster</name>
        <dbReference type="ChEBI" id="CHEBI:190135"/>
        <label>2</label>
    </ligand>
</feature>
<dbReference type="OrthoDB" id="8300278at2759"/>
<dbReference type="InterPro" id="IPR016208">
    <property type="entry name" value="Ald_Oxase/xanthine_DH-like"/>
</dbReference>
<dbReference type="PANTHER" id="PTHR11908:SF132">
    <property type="entry name" value="ALDEHYDE OXIDASE 1-RELATED"/>
    <property type="match status" value="1"/>
</dbReference>
<dbReference type="SMART" id="SM01008">
    <property type="entry name" value="Ald_Xan_dh_C"/>
    <property type="match status" value="1"/>
</dbReference>
<evidence type="ECO:0000256" key="1">
    <source>
        <dbReference type="ARBA" id="ARBA00001974"/>
    </source>
</evidence>
<dbReference type="FunFam" id="3.10.20.30:FF:000012">
    <property type="entry name" value="Xanthine dehydrogenase/oxidase"/>
    <property type="match status" value="1"/>
</dbReference>
<dbReference type="InterPro" id="IPR036683">
    <property type="entry name" value="CO_DH_flav_C_dom_sf"/>
</dbReference>
<keyword evidence="7 14" id="KW-0274">FAD</keyword>
<dbReference type="PANTHER" id="PTHR11908">
    <property type="entry name" value="XANTHINE DEHYDROGENASE"/>
    <property type="match status" value="1"/>
</dbReference>
<evidence type="ECO:0000256" key="8">
    <source>
        <dbReference type="ARBA" id="ARBA00023002"/>
    </source>
</evidence>
<dbReference type="InterPro" id="IPR002346">
    <property type="entry name" value="Mopterin_DH_FAD-bd"/>
</dbReference>
<comment type="cofactor">
    <cofactor evidence="15">
        <name>[2Fe-2S] cluster</name>
        <dbReference type="ChEBI" id="CHEBI:190135"/>
    </cofactor>
    <text evidence="15">Binds 2 [2Fe-2S] clusters.</text>
</comment>
<evidence type="ECO:0000256" key="15">
    <source>
        <dbReference type="PIRSR" id="PIRSR000127-3"/>
    </source>
</evidence>
<dbReference type="Pfam" id="PF01315">
    <property type="entry name" value="Ald_Xan_dh_C"/>
    <property type="match status" value="1"/>
</dbReference>
<dbReference type="GO" id="GO:0016491">
    <property type="term" value="F:oxidoreductase activity"/>
    <property type="evidence" value="ECO:0007669"/>
    <property type="project" value="UniProtKB-KW"/>
</dbReference>
<dbReference type="InterPro" id="IPR016167">
    <property type="entry name" value="FAD-bd_PCMH_sub1"/>
</dbReference>
<dbReference type="Pfam" id="PF00941">
    <property type="entry name" value="FAD_binding_5"/>
    <property type="match status" value="1"/>
</dbReference>
<feature type="binding site" evidence="15">
    <location>
        <position position="95"/>
    </location>
    <ligand>
        <name>[2Fe-2S] cluster</name>
        <dbReference type="ChEBI" id="CHEBI:190135"/>
        <label>1</label>
    </ligand>
</feature>
<comment type="caution">
    <text evidence="17">The sequence shown here is derived from an EMBL/GenBank/DDBJ whole genome shotgun (WGS) entry which is preliminary data.</text>
</comment>
<evidence type="ECO:0000256" key="3">
    <source>
        <dbReference type="ARBA" id="ARBA00022505"/>
    </source>
</evidence>
<organism evidence="17 18">
    <name type="scientific">Brachionus calyciflorus</name>
    <dbReference type="NCBI Taxonomy" id="104777"/>
    <lineage>
        <taxon>Eukaryota</taxon>
        <taxon>Metazoa</taxon>
        <taxon>Spiralia</taxon>
        <taxon>Gnathifera</taxon>
        <taxon>Rotifera</taxon>
        <taxon>Eurotatoria</taxon>
        <taxon>Monogononta</taxon>
        <taxon>Pseudotrocha</taxon>
        <taxon>Ploima</taxon>
        <taxon>Brachionidae</taxon>
        <taxon>Brachionus</taxon>
    </lineage>
</organism>
<comment type="cofactor">
    <cofactor evidence="15">
        <name>Mo-molybdopterin</name>
        <dbReference type="ChEBI" id="CHEBI:71302"/>
    </cofactor>
    <text evidence="15">Binds 1 Mo-molybdopterin (Mo-MPT) cofactor per subunit.</text>
</comment>
<evidence type="ECO:0000256" key="2">
    <source>
        <dbReference type="ARBA" id="ARBA00006849"/>
    </source>
</evidence>
<protein>
    <recommendedName>
        <fullName evidence="16">FAD-binding PCMH-type domain-containing protein</fullName>
    </recommendedName>
</protein>
<dbReference type="FunFam" id="3.30.390.50:FF:000003">
    <property type="entry name" value="Aldehyde oxidase1"/>
    <property type="match status" value="1"/>
</dbReference>
<dbReference type="FunFam" id="3.30.365.10:FF:000001">
    <property type="entry name" value="Xanthine dehydrogenase oxidase"/>
    <property type="match status" value="1"/>
</dbReference>
<dbReference type="Pfam" id="PF03450">
    <property type="entry name" value="CO_deh_flav_C"/>
    <property type="match status" value="1"/>
</dbReference>
<dbReference type="CDD" id="cd00207">
    <property type="entry name" value="fer2"/>
    <property type="match status" value="1"/>
</dbReference>
<evidence type="ECO:0000256" key="4">
    <source>
        <dbReference type="ARBA" id="ARBA00022630"/>
    </source>
</evidence>
<keyword evidence="9 15" id="KW-0408">Iron</keyword>
<reference evidence="17" key="1">
    <citation type="submission" date="2021-02" db="EMBL/GenBank/DDBJ databases">
        <authorList>
            <person name="Nowell W R."/>
        </authorList>
    </citation>
    <scope>NUCLEOTIDE SEQUENCE</scope>
    <source>
        <strain evidence="17">Ploen Becks lab</strain>
    </source>
</reference>
<name>A0A813XN35_9BILA</name>
<feature type="binding site" evidence="15">
    <location>
        <position position="202"/>
    </location>
    <ligand>
        <name>[2Fe-2S] cluster</name>
        <dbReference type="ChEBI" id="CHEBI:190135"/>
        <label>2</label>
    </ligand>
</feature>
<feature type="binding site" evidence="15">
    <location>
        <position position="920"/>
    </location>
    <ligand>
        <name>Mo-molybdopterin</name>
        <dbReference type="ChEBI" id="CHEBI:71302"/>
    </ligand>
    <ligandPart>
        <name>Mo</name>
        <dbReference type="ChEBI" id="CHEBI:28685"/>
    </ligandPart>
</feature>